<protein>
    <recommendedName>
        <fullName evidence="3">Glycosyl transferase family 1 domain-containing protein</fullName>
    </recommendedName>
</protein>
<evidence type="ECO:0008006" key="3">
    <source>
        <dbReference type="Google" id="ProtNLM"/>
    </source>
</evidence>
<name>A0A7U2NG01_FLAPS</name>
<proteinExistence type="predicted"/>
<dbReference type="Proteomes" id="UP000596329">
    <property type="component" value="Chromosome"/>
</dbReference>
<evidence type="ECO:0000313" key="2">
    <source>
        <dbReference type="Proteomes" id="UP000596329"/>
    </source>
</evidence>
<dbReference type="EMBL" id="CP059075">
    <property type="protein sequence ID" value="QRE03837.1"/>
    <property type="molecule type" value="Genomic_DNA"/>
</dbReference>
<gene>
    <name evidence="1" type="ORF">H0H26_13310</name>
</gene>
<dbReference type="Gene3D" id="3.40.50.2000">
    <property type="entry name" value="Glycogen Phosphorylase B"/>
    <property type="match status" value="2"/>
</dbReference>
<sequence>MRFKNTKILIISHNSFSKLFNNGKTLESIFGEFHKENLAQIFFSENEIPDLEYCNNYFKITDTNVLKSFFLGYSDCGSVVKSGESKNNGKVLIKRQSTLFDFFKSRVDYLTIFRDILWSFNSWKSKSLLNWVCNYNPDIVFYVGGNYGFSHKIARYVSKKFNLPLVTYFTDDYLIYPIDKNIFEYLQHQRIKLFYPKTIQQSSLCYAIGDLMANEYSNYFKKGFISIMNSVEKQDYVRYKPNVKIEMSYFGGLHLNRWQMLIKLANLVTDIKINVYCVEKPNEEILKLFLKSNINFRGAVEGENLKKAILSSDILLHVESNDLYYKSLTKLSISTKIPEYLMSGRFILGFGPPDVASMRILSDNHIGKVISSELTDGEIKTELDSIISNSDLRETIGKKGYNYAIEHYDKEKIAKDFKTQLEKIKT</sequence>
<dbReference type="AlphaFoldDB" id="A0A7U2NG01"/>
<reference evidence="1 2" key="1">
    <citation type="submission" date="2020-07" db="EMBL/GenBank/DDBJ databases">
        <title>Genomic characterization of Flavobacterium psychrophilum strains.</title>
        <authorList>
            <person name="Castillo D."/>
            <person name="Jorgensen J."/>
            <person name="Middelboe M."/>
        </authorList>
    </citation>
    <scope>NUCLEOTIDE SEQUENCE [LARGE SCALE GENOMIC DNA]</scope>
    <source>
        <strain evidence="1 2">FPS-R7</strain>
    </source>
</reference>
<organism evidence="1 2">
    <name type="scientific">Flavobacterium psychrophilum</name>
    <dbReference type="NCBI Taxonomy" id="96345"/>
    <lineage>
        <taxon>Bacteria</taxon>
        <taxon>Pseudomonadati</taxon>
        <taxon>Bacteroidota</taxon>
        <taxon>Flavobacteriia</taxon>
        <taxon>Flavobacteriales</taxon>
        <taxon>Flavobacteriaceae</taxon>
        <taxon>Flavobacterium</taxon>
    </lineage>
</organism>
<dbReference type="RefSeq" id="WP_063742485.1">
    <property type="nucleotide sequence ID" value="NZ_CP059075.1"/>
</dbReference>
<dbReference type="SUPFAM" id="SSF53756">
    <property type="entry name" value="UDP-Glycosyltransferase/glycogen phosphorylase"/>
    <property type="match status" value="1"/>
</dbReference>
<accession>A0A7U2NG01</accession>
<evidence type="ECO:0000313" key="1">
    <source>
        <dbReference type="EMBL" id="QRE03837.1"/>
    </source>
</evidence>